<proteinExistence type="predicted"/>
<name>A0A4T2CA89_9MICO</name>
<accession>A0A4T2CA89</accession>
<comment type="caution">
    <text evidence="2">The sequence shown here is derived from an EMBL/GenBank/DDBJ whole genome shotgun (WGS) entry which is preliminary data.</text>
</comment>
<evidence type="ECO:0000256" key="1">
    <source>
        <dbReference type="SAM" id="MobiDB-lite"/>
    </source>
</evidence>
<organism evidence="2 3">
    <name type="scientific">Subtercola vilae</name>
    <dbReference type="NCBI Taxonomy" id="2056433"/>
    <lineage>
        <taxon>Bacteria</taxon>
        <taxon>Bacillati</taxon>
        <taxon>Actinomycetota</taxon>
        <taxon>Actinomycetes</taxon>
        <taxon>Micrococcales</taxon>
        <taxon>Microbacteriaceae</taxon>
        <taxon>Subtercola</taxon>
    </lineage>
</organism>
<feature type="region of interest" description="Disordered" evidence="1">
    <location>
        <begin position="1"/>
        <end position="26"/>
    </location>
</feature>
<feature type="compositionally biased region" description="Basic residues" evidence="1">
    <location>
        <begin position="17"/>
        <end position="26"/>
    </location>
</feature>
<keyword evidence="3" id="KW-1185">Reference proteome</keyword>
<dbReference type="OrthoDB" id="5118185at2"/>
<evidence type="ECO:0000313" key="3">
    <source>
        <dbReference type="Proteomes" id="UP000306192"/>
    </source>
</evidence>
<evidence type="ECO:0000313" key="2">
    <source>
        <dbReference type="EMBL" id="TIH40602.1"/>
    </source>
</evidence>
<dbReference type="RefSeq" id="WP_136640373.1">
    <property type="nucleotide sequence ID" value="NZ_QYRT01000002.1"/>
</dbReference>
<gene>
    <name evidence="2" type="ORF">D4765_01040</name>
</gene>
<protein>
    <submittedName>
        <fullName evidence="2">Uncharacterized protein</fullName>
    </submittedName>
</protein>
<dbReference type="EMBL" id="QYRT01000002">
    <property type="protein sequence ID" value="TIH40602.1"/>
    <property type="molecule type" value="Genomic_DNA"/>
</dbReference>
<sequence>MSAKNGKPKRPKGEKPKRPKGVKPKRVRSLYFPVSRHAVGRAVDEGVLMSRTALTMATMNHIIVGALMHTIDYDPVEIAAFVRNELRLLSLEQATMAEHMKRLMLEFPPQFTKSRSVADFQWLTQRRVTYSSLATELARLHDDTEFVAEAVDSSQKWAWSELSRAIEVRLQAVAGVDAAPDYSAERDQRMRALREVDLPALAARQSGTSTPPG</sequence>
<dbReference type="Proteomes" id="UP000306192">
    <property type="component" value="Unassembled WGS sequence"/>
</dbReference>
<dbReference type="AlphaFoldDB" id="A0A4T2CA89"/>
<reference evidence="2 3" key="1">
    <citation type="journal article" date="2019" name="Microorganisms">
        <title>Systematic Affiliation and Genome Analysis of Subtercola vilae DB165(T) with Particular Emphasis on Cold Adaptation of an Isolate from a High-Altitude Cold Volcano Lake.</title>
        <authorList>
            <person name="Villalobos A.S."/>
            <person name="Wiese J."/>
            <person name="Imhoff J.F."/>
            <person name="Dorador C."/>
            <person name="Keller A."/>
            <person name="Hentschel U."/>
        </authorList>
    </citation>
    <scope>NUCLEOTIDE SEQUENCE [LARGE SCALE GENOMIC DNA]</scope>
    <source>
        <strain evidence="2 3">DB165</strain>
    </source>
</reference>
<feature type="compositionally biased region" description="Basic residues" evidence="1">
    <location>
        <begin position="1"/>
        <end position="10"/>
    </location>
</feature>